<gene>
    <name evidence="2" type="primary">rep</name>
    <name evidence="2" type="ORF">SPICINP05_001</name>
</gene>
<dbReference type="EMBL" id="AM285326">
    <property type="protein sequence ID" value="CAK99940.1"/>
    <property type="molecule type" value="Genomic_DNA"/>
</dbReference>
<dbReference type="InterPro" id="IPR056906">
    <property type="entry name" value="ORF2/G2P_dom"/>
</dbReference>
<organism evidence="2">
    <name type="scientific">Spiroplasma citri</name>
    <dbReference type="NCBI Taxonomy" id="2133"/>
    <lineage>
        <taxon>Bacteria</taxon>
        <taxon>Bacillati</taxon>
        <taxon>Mycoplasmatota</taxon>
        <taxon>Mollicutes</taxon>
        <taxon>Entomoplasmatales</taxon>
        <taxon>Spiroplasmataceae</taxon>
        <taxon>Spiroplasma</taxon>
    </lineage>
</organism>
<protein>
    <submittedName>
        <fullName evidence="2">Probable plectrovirus svts2 rep protein</fullName>
    </submittedName>
</protein>
<name>Q14KP0_SPICI</name>
<proteinExistence type="predicted"/>
<feature type="domain" description="Replication-associated protein ORF2/G2P" evidence="1">
    <location>
        <begin position="102"/>
        <end position="204"/>
    </location>
</feature>
<reference evidence="2" key="1">
    <citation type="journal article" date="2010" name="Appl. Environ. Microbiol.">
        <title>Partial chromosome sequence of Spiroplasma citri reveals extensive viral invasion and important gene decay.</title>
        <authorList>
            <person name="Carle P."/>
            <person name="Saillard C."/>
            <person name="Carrere N."/>
            <person name="Carrere S."/>
            <person name="Duret S."/>
            <person name="Eveillard S."/>
            <person name="Gaurivaud P."/>
            <person name="Gourgues G."/>
            <person name="Gouzy J."/>
            <person name="Salar P."/>
            <person name="Verdin E."/>
            <person name="Breton M."/>
            <person name="Blanchard A."/>
            <person name="Laigret F."/>
            <person name="Bove J.M."/>
            <person name="Renaudin J."/>
            <person name="Foissac X."/>
        </authorList>
    </citation>
    <scope>NUCLEOTIDE SEQUENCE</scope>
    <source>
        <strain evidence="2">GII3-3X</strain>
    </source>
</reference>
<evidence type="ECO:0000259" key="1">
    <source>
        <dbReference type="Pfam" id="PF23343"/>
    </source>
</evidence>
<evidence type="ECO:0000313" key="2">
    <source>
        <dbReference type="EMBL" id="CAK99940.1"/>
    </source>
</evidence>
<dbReference type="AlphaFoldDB" id="Q14KP0"/>
<sequence>MNVNINVNAYNRLTGENLYKPYINPECYINEKYYVKKVYYGPYIKTVVLPLECINNFGKGNPTGIKNTGENETKLLNSRVRSQRNCIQKAIHNFNRCQNLGFTTLTYAENLQDVKKANHQFKLFIKKIKYHFSKYKKNKYENLKYLVAYEYQQRGAVHFHIIFSEYIPNKLIRKYWPYGYNKNLPVKKGTNEFVSKYVAKYVVKAYSQEKSKNIYDLNTKAYRFSANCTDPVVKVGVIEMTKEELKMALCGVKHFYMFADKQKKHMMGISIDSDWNSDYFWQMEEYVPYDKKIFRFFNKITDIGIYKARKKLDKYLNLGKQRYIKKSTFQMESTNRAV</sequence>
<accession>Q14KP0</accession>
<dbReference type="Pfam" id="PF23343">
    <property type="entry name" value="REP_ORF2-G2P"/>
    <property type="match status" value="1"/>
</dbReference>